<keyword evidence="4" id="KW-0521">NADP</keyword>
<evidence type="ECO:0000256" key="12">
    <source>
        <dbReference type="RuleBase" id="RU000363"/>
    </source>
</evidence>
<evidence type="ECO:0000256" key="3">
    <source>
        <dbReference type="ARBA" id="ARBA00022692"/>
    </source>
</evidence>
<keyword evidence="3 13" id="KW-0812">Transmembrane</keyword>
<dbReference type="Proteomes" id="UP001152562">
    <property type="component" value="Unassembled WGS sequence"/>
</dbReference>
<evidence type="ECO:0000256" key="6">
    <source>
        <dbReference type="ARBA" id="ARBA00023002"/>
    </source>
</evidence>
<feature type="transmembrane region" description="Helical" evidence="13">
    <location>
        <begin position="12"/>
        <end position="29"/>
    </location>
</feature>
<comment type="similarity">
    <text evidence="2 12">Belongs to the short-chain dehydrogenases/reductases (SDR) family.</text>
</comment>
<evidence type="ECO:0000313" key="14">
    <source>
        <dbReference type="EMBL" id="CAH3952777.1"/>
    </source>
</evidence>
<evidence type="ECO:0000256" key="7">
    <source>
        <dbReference type="ARBA" id="ARBA00023098"/>
    </source>
</evidence>
<dbReference type="InterPro" id="IPR020904">
    <property type="entry name" value="Sc_DH/Rdtase_CS"/>
</dbReference>
<dbReference type="PROSITE" id="PS00061">
    <property type="entry name" value="ADH_SHORT"/>
    <property type="match status" value="1"/>
</dbReference>
<dbReference type="PANTHER" id="PTHR24322:SF736">
    <property type="entry name" value="RETINOL DEHYDROGENASE 10"/>
    <property type="match status" value="1"/>
</dbReference>
<dbReference type="GO" id="GO:0016020">
    <property type="term" value="C:membrane"/>
    <property type="evidence" value="ECO:0007669"/>
    <property type="project" value="UniProtKB-SubCell"/>
</dbReference>
<dbReference type="Pfam" id="PF00106">
    <property type="entry name" value="adh_short"/>
    <property type="match status" value="1"/>
</dbReference>
<accession>A0A9P0T2F7</accession>
<evidence type="ECO:0000256" key="10">
    <source>
        <dbReference type="ARBA" id="ARBA00068717"/>
    </source>
</evidence>
<dbReference type="PRINTS" id="PR00081">
    <property type="entry name" value="GDHRDH"/>
</dbReference>
<evidence type="ECO:0000313" key="15">
    <source>
        <dbReference type="Proteomes" id="UP001152562"/>
    </source>
</evidence>
<dbReference type="EMBL" id="CALOZG010000002">
    <property type="protein sequence ID" value="CAH3952777.1"/>
    <property type="molecule type" value="Genomic_DNA"/>
</dbReference>
<name>A0A9P0T2F7_PIEBR</name>
<comment type="subcellular location">
    <subcellularLocation>
        <location evidence="1">Membrane</location>
        <topology evidence="1">Multi-pass membrane protein</topology>
    </subcellularLocation>
</comment>
<gene>
    <name evidence="14" type="ORF">PIBRA_LOCUS1486</name>
</gene>
<dbReference type="FunFam" id="3.40.50.720:FF:000131">
    <property type="entry name" value="Short-chain dehydrogenase/reductase 3"/>
    <property type="match status" value="1"/>
</dbReference>
<dbReference type="PANTHER" id="PTHR24322">
    <property type="entry name" value="PKSB"/>
    <property type="match status" value="1"/>
</dbReference>
<dbReference type="InterPro" id="IPR036291">
    <property type="entry name" value="NAD(P)-bd_dom_sf"/>
</dbReference>
<dbReference type="CDD" id="cd05339">
    <property type="entry name" value="17beta-HSDXI-like_SDR_c"/>
    <property type="match status" value="1"/>
</dbReference>
<protein>
    <recommendedName>
        <fullName evidence="10">Short-chain dehydrogenase/reductase 3</fullName>
    </recommendedName>
    <alternativeName>
        <fullName evidence="11">Retinal short-chain dehydrogenase/reductase 1</fullName>
    </alternativeName>
</protein>
<dbReference type="InterPro" id="IPR002347">
    <property type="entry name" value="SDR_fam"/>
</dbReference>
<evidence type="ECO:0000256" key="2">
    <source>
        <dbReference type="ARBA" id="ARBA00006484"/>
    </source>
</evidence>
<keyword evidence="15" id="KW-1185">Reference proteome</keyword>
<comment type="caution">
    <text evidence="14">The sequence shown here is derived from an EMBL/GenBank/DDBJ whole genome shotgun (WGS) entry which is preliminary data.</text>
</comment>
<evidence type="ECO:0000256" key="4">
    <source>
        <dbReference type="ARBA" id="ARBA00022857"/>
    </source>
</evidence>
<evidence type="ECO:0000256" key="13">
    <source>
        <dbReference type="SAM" id="Phobius"/>
    </source>
</evidence>
<evidence type="ECO:0000256" key="5">
    <source>
        <dbReference type="ARBA" id="ARBA00022989"/>
    </source>
</evidence>
<keyword evidence="5 13" id="KW-1133">Transmembrane helix</keyword>
<keyword evidence="7" id="KW-0443">Lipid metabolism</keyword>
<dbReference type="GO" id="GO:0005811">
    <property type="term" value="C:lipid droplet"/>
    <property type="evidence" value="ECO:0007669"/>
    <property type="project" value="TreeGrafter"/>
</dbReference>
<keyword evidence="6" id="KW-0560">Oxidoreductase</keyword>
<dbReference type="PRINTS" id="PR00080">
    <property type="entry name" value="SDRFAMILY"/>
</dbReference>
<evidence type="ECO:0000256" key="11">
    <source>
        <dbReference type="ARBA" id="ARBA00082544"/>
    </source>
</evidence>
<dbReference type="SUPFAM" id="SSF51735">
    <property type="entry name" value="NAD(P)-binding Rossmann-fold domains"/>
    <property type="match status" value="1"/>
</dbReference>
<dbReference type="GO" id="GO:0052650">
    <property type="term" value="F:all-trans-retinol dehydrogenase (NADP+) activity"/>
    <property type="evidence" value="ECO:0007669"/>
    <property type="project" value="UniProtKB-ARBA"/>
</dbReference>
<evidence type="ECO:0000256" key="1">
    <source>
        <dbReference type="ARBA" id="ARBA00004141"/>
    </source>
</evidence>
<evidence type="ECO:0000256" key="8">
    <source>
        <dbReference type="ARBA" id="ARBA00023136"/>
    </source>
</evidence>
<comment type="function">
    <text evidence="9">Catalyzes the reduction of all-trans-retinal to all-trans-retinol in the presence of NADPH.</text>
</comment>
<dbReference type="AlphaFoldDB" id="A0A9P0T2F7"/>
<dbReference type="Gene3D" id="3.40.50.720">
    <property type="entry name" value="NAD(P)-binding Rossmann-like Domain"/>
    <property type="match status" value="1"/>
</dbReference>
<proteinExistence type="inferred from homology"/>
<sequence length="312" mass="35194">MAIEEDVMEVNTFIYLFLEFLWTLLRSIFEIFKAMIRVVVPTEPKSVEGQIVLISGAGHGMGREMALRFARLGATIVCVDINPKGNQETMIMIKQEKGNSYKYECDVTDRAAVMELAAKVRKEVGDVTILVNNAGIMPCKPVLEQTETEIRLMNDLNINGYIWMIQAFLPSMIQRNHGHIISMSSMAGIMGIRNLVPYCGSKYAVRGIMDALAMELRADKRDLSGIKLTTVCPTIVNTGLCKKPRIRFEKLFKVVEPGEAADTIINAMRRDQIEITIPQDLHYVNRYLFRLLPFQAACLWSEFFDAGVDADD</sequence>
<reference evidence="14" key="1">
    <citation type="submission" date="2022-05" db="EMBL/GenBank/DDBJ databases">
        <authorList>
            <person name="Okamura Y."/>
        </authorList>
    </citation>
    <scope>NUCLEOTIDE SEQUENCE</scope>
</reference>
<organism evidence="14 15">
    <name type="scientific">Pieris brassicae</name>
    <name type="common">White butterfly</name>
    <name type="synonym">Large white butterfly</name>
    <dbReference type="NCBI Taxonomy" id="7116"/>
    <lineage>
        <taxon>Eukaryota</taxon>
        <taxon>Metazoa</taxon>
        <taxon>Ecdysozoa</taxon>
        <taxon>Arthropoda</taxon>
        <taxon>Hexapoda</taxon>
        <taxon>Insecta</taxon>
        <taxon>Pterygota</taxon>
        <taxon>Neoptera</taxon>
        <taxon>Endopterygota</taxon>
        <taxon>Lepidoptera</taxon>
        <taxon>Glossata</taxon>
        <taxon>Ditrysia</taxon>
        <taxon>Papilionoidea</taxon>
        <taxon>Pieridae</taxon>
        <taxon>Pierinae</taxon>
        <taxon>Pieris</taxon>
    </lineage>
</organism>
<keyword evidence="8 13" id="KW-0472">Membrane</keyword>
<evidence type="ECO:0000256" key="9">
    <source>
        <dbReference type="ARBA" id="ARBA00059620"/>
    </source>
</evidence>